<dbReference type="InterPro" id="IPR012166">
    <property type="entry name" value="Uncharacterised_RocB"/>
</dbReference>
<sequence>MLWQSPEQIEDLLCRLVSWESRSGTQGEIEFPFNLKKELSRLEYYMTNPGFITLHDAGKGRNALSALYKNSDAQKTIVLISHFDTVHTKEFGSNSQLAFVPEKLIKHFKERISDFPEDIQNDIQSDEYLFGRGAMDMKAGLALHIHLIEKAIEEEWPINLLLVTVPDEEVDSAGMRAAIERLDGIRIENDLDFSLFLNSEPSFTQYPDDPNYYFYSGSIGKIMPSALFYGVETHVGEPLRGLNAHYMASFMSQKMEFSDAFSEEEYGEKTPLPITLKYYDLKEEYSAQTSNHVATLYNVFTMKQNAADIFNTYHNLVEETMDECQKHYESLCNREGVHPVGTIRTLSYKALHDYMADKYGSEKVESIISEYVDRSDLDDREKSLHIANRMVTYCKELAPLAVTLFAPPFYPAVNASEEPLVRSLASLTNEFLTENHGIEPKEIHYFNGISDLSYVTYDNYDDSWESYKSNTPVWGRTYSIPFEEMQKLQAPFINIGPFGKDPHKLTERLHRKNAFEITPKLLDKVIEHCMR</sequence>
<name>A0ABP7EA31_9STAP</name>
<accession>A0ABP7EA31</accession>
<evidence type="ECO:0000313" key="1">
    <source>
        <dbReference type="EMBL" id="GAA3716328.1"/>
    </source>
</evidence>
<dbReference type="PANTHER" id="PTHR43808">
    <property type="entry name" value="ACETYLORNITHINE DEACETYLASE"/>
    <property type="match status" value="1"/>
</dbReference>
<dbReference type="PIRSF" id="PIRSF010386">
    <property type="entry name" value="RocB"/>
    <property type="match status" value="1"/>
</dbReference>
<keyword evidence="2" id="KW-1185">Reference proteome</keyword>
<dbReference type="EMBL" id="BAABCK010000011">
    <property type="protein sequence ID" value="GAA3716328.1"/>
    <property type="molecule type" value="Genomic_DNA"/>
</dbReference>
<dbReference type="PANTHER" id="PTHR43808:SF27">
    <property type="entry name" value="PROTEIN ROCB"/>
    <property type="match status" value="1"/>
</dbReference>
<dbReference type="InterPro" id="IPR050072">
    <property type="entry name" value="Peptidase_M20A"/>
</dbReference>
<protein>
    <submittedName>
        <fullName evidence="1">M20 family metallopeptidase</fullName>
    </submittedName>
</protein>
<evidence type="ECO:0000313" key="2">
    <source>
        <dbReference type="Proteomes" id="UP001500920"/>
    </source>
</evidence>
<gene>
    <name evidence="1" type="ORF">GCM10022378_03310</name>
</gene>
<dbReference type="InterPro" id="IPR002933">
    <property type="entry name" value="Peptidase_M20"/>
</dbReference>
<comment type="caution">
    <text evidence="1">The sequence shown here is derived from an EMBL/GenBank/DDBJ whole genome shotgun (WGS) entry which is preliminary data.</text>
</comment>
<dbReference type="SUPFAM" id="SSF53187">
    <property type="entry name" value="Zn-dependent exopeptidases"/>
    <property type="match status" value="1"/>
</dbReference>
<reference evidence="2" key="1">
    <citation type="journal article" date="2019" name="Int. J. Syst. Evol. Microbiol.">
        <title>The Global Catalogue of Microorganisms (GCM) 10K type strain sequencing project: providing services to taxonomists for standard genome sequencing and annotation.</title>
        <authorList>
            <consortium name="The Broad Institute Genomics Platform"/>
            <consortium name="The Broad Institute Genome Sequencing Center for Infectious Disease"/>
            <person name="Wu L."/>
            <person name="Ma J."/>
        </authorList>
    </citation>
    <scope>NUCLEOTIDE SEQUENCE [LARGE SCALE GENOMIC DNA]</scope>
    <source>
        <strain evidence="2">JCM 16981</strain>
    </source>
</reference>
<dbReference type="Gene3D" id="3.40.630.10">
    <property type="entry name" value="Zn peptidases"/>
    <property type="match status" value="1"/>
</dbReference>
<dbReference type="Pfam" id="PF01546">
    <property type="entry name" value="Peptidase_M20"/>
    <property type="match status" value="1"/>
</dbReference>
<dbReference type="RefSeq" id="WP_344700886.1">
    <property type="nucleotide sequence ID" value="NZ_BAABCK010000011.1"/>
</dbReference>
<dbReference type="Proteomes" id="UP001500920">
    <property type="component" value="Unassembled WGS sequence"/>
</dbReference>
<organism evidence="1 2">
    <name type="scientific">Salinicoccus jeotgali</name>
    <dbReference type="NCBI Taxonomy" id="381634"/>
    <lineage>
        <taxon>Bacteria</taxon>
        <taxon>Bacillati</taxon>
        <taxon>Bacillota</taxon>
        <taxon>Bacilli</taxon>
        <taxon>Bacillales</taxon>
        <taxon>Staphylococcaceae</taxon>
        <taxon>Salinicoccus</taxon>
    </lineage>
</organism>
<proteinExistence type="predicted"/>